<keyword evidence="3" id="KW-0238">DNA-binding</keyword>
<comment type="subcellular location">
    <subcellularLocation>
        <location evidence="1">Nucleus</location>
    </subcellularLocation>
</comment>
<protein>
    <recommendedName>
        <fullName evidence="6">BHLH domain-containing protein</fullName>
    </recommendedName>
</protein>
<dbReference type="SUPFAM" id="SSF47459">
    <property type="entry name" value="HLH, helix-loop-helix DNA-binding domain"/>
    <property type="match status" value="1"/>
</dbReference>
<evidence type="ECO:0000256" key="2">
    <source>
        <dbReference type="ARBA" id="ARBA00023015"/>
    </source>
</evidence>
<evidence type="ECO:0000313" key="8">
    <source>
        <dbReference type="Proteomes" id="UP000467840"/>
    </source>
</evidence>
<dbReference type="GO" id="GO:0046983">
    <property type="term" value="F:protein dimerization activity"/>
    <property type="evidence" value="ECO:0007669"/>
    <property type="project" value="InterPro"/>
</dbReference>
<evidence type="ECO:0000256" key="3">
    <source>
        <dbReference type="ARBA" id="ARBA00023125"/>
    </source>
</evidence>
<reference evidence="7 8" key="1">
    <citation type="journal article" date="2020" name="Mol. Plant">
        <title>The Chromosome-Based Rubber Tree Genome Provides New Insights into Spurge Genome Evolution and Rubber Biosynthesis.</title>
        <authorList>
            <person name="Liu J."/>
            <person name="Shi C."/>
            <person name="Shi C.C."/>
            <person name="Li W."/>
            <person name="Zhang Q.J."/>
            <person name="Zhang Y."/>
            <person name="Li K."/>
            <person name="Lu H.F."/>
            <person name="Shi C."/>
            <person name="Zhu S.T."/>
            <person name="Xiao Z.Y."/>
            <person name="Nan H."/>
            <person name="Yue Y."/>
            <person name="Zhu X.G."/>
            <person name="Wu Y."/>
            <person name="Hong X.N."/>
            <person name="Fan G.Y."/>
            <person name="Tong Y."/>
            <person name="Zhang D."/>
            <person name="Mao C.L."/>
            <person name="Liu Y.L."/>
            <person name="Hao S.J."/>
            <person name="Liu W.Q."/>
            <person name="Lv M.Q."/>
            <person name="Zhang H.B."/>
            <person name="Liu Y."/>
            <person name="Hu-Tang G.R."/>
            <person name="Wang J.P."/>
            <person name="Wang J.H."/>
            <person name="Sun Y.H."/>
            <person name="Ni S.B."/>
            <person name="Chen W.B."/>
            <person name="Zhang X.C."/>
            <person name="Jiao Y.N."/>
            <person name="Eichler E.E."/>
            <person name="Li G.H."/>
            <person name="Liu X."/>
            <person name="Gao L.Z."/>
        </authorList>
    </citation>
    <scope>NUCLEOTIDE SEQUENCE [LARGE SCALE GENOMIC DNA]</scope>
    <source>
        <strain evidence="8">cv. GT1</strain>
        <tissue evidence="7">Leaf</tissue>
    </source>
</reference>
<dbReference type="EMBL" id="JAAGAX010000018">
    <property type="protein sequence ID" value="KAF2283514.1"/>
    <property type="molecule type" value="Genomic_DNA"/>
</dbReference>
<accession>A0A6A6K4P6</accession>
<dbReference type="InterPro" id="IPR036638">
    <property type="entry name" value="HLH_DNA-bd_sf"/>
</dbReference>
<organism evidence="7 8">
    <name type="scientific">Hevea brasiliensis</name>
    <name type="common">Para rubber tree</name>
    <name type="synonym">Siphonia brasiliensis</name>
    <dbReference type="NCBI Taxonomy" id="3981"/>
    <lineage>
        <taxon>Eukaryota</taxon>
        <taxon>Viridiplantae</taxon>
        <taxon>Streptophyta</taxon>
        <taxon>Embryophyta</taxon>
        <taxon>Tracheophyta</taxon>
        <taxon>Spermatophyta</taxon>
        <taxon>Magnoliopsida</taxon>
        <taxon>eudicotyledons</taxon>
        <taxon>Gunneridae</taxon>
        <taxon>Pentapetalae</taxon>
        <taxon>rosids</taxon>
        <taxon>fabids</taxon>
        <taxon>Malpighiales</taxon>
        <taxon>Euphorbiaceae</taxon>
        <taxon>Crotonoideae</taxon>
        <taxon>Micrandreae</taxon>
        <taxon>Hevea</taxon>
    </lineage>
</organism>
<evidence type="ECO:0000256" key="1">
    <source>
        <dbReference type="ARBA" id="ARBA00004123"/>
    </source>
</evidence>
<evidence type="ECO:0000313" key="7">
    <source>
        <dbReference type="EMBL" id="KAF2283514.1"/>
    </source>
</evidence>
<proteinExistence type="predicted"/>
<dbReference type="GO" id="GO:0003677">
    <property type="term" value="F:DNA binding"/>
    <property type="evidence" value="ECO:0007669"/>
    <property type="project" value="UniProtKB-KW"/>
</dbReference>
<gene>
    <name evidence="7" type="ORF">GH714_011538</name>
</gene>
<dbReference type="InterPro" id="IPR011598">
    <property type="entry name" value="bHLH_dom"/>
</dbReference>
<dbReference type="PANTHER" id="PTHR45844">
    <property type="entry name" value="TRANSCRIPTION FACTOR BHLH30"/>
    <property type="match status" value="1"/>
</dbReference>
<dbReference type="Pfam" id="PF00010">
    <property type="entry name" value="HLH"/>
    <property type="match status" value="1"/>
</dbReference>
<dbReference type="PROSITE" id="PS50888">
    <property type="entry name" value="BHLH"/>
    <property type="match status" value="1"/>
</dbReference>
<dbReference type="PANTHER" id="PTHR45844:SF3">
    <property type="entry name" value="BHLH DOMAIN-CONTAINING PROTEIN"/>
    <property type="match status" value="1"/>
</dbReference>
<keyword evidence="4" id="KW-0804">Transcription</keyword>
<name>A0A6A6K4P6_HEVBR</name>
<evidence type="ECO:0000256" key="5">
    <source>
        <dbReference type="ARBA" id="ARBA00023242"/>
    </source>
</evidence>
<dbReference type="SMART" id="SM00353">
    <property type="entry name" value="HLH"/>
    <property type="match status" value="1"/>
</dbReference>
<dbReference type="InterPro" id="IPR045847">
    <property type="entry name" value="AIG1-like"/>
</dbReference>
<dbReference type="CDD" id="cd04873">
    <property type="entry name" value="ACT_UUR-ACR-like"/>
    <property type="match status" value="1"/>
</dbReference>
<keyword evidence="2" id="KW-0805">Transcription regulation</keyword>
<evidence type="ECO:0000256" key="4">
    <source>
        <dbReference type="ARBA" id="ARBA00023163"/>
    </source>
</evidence>
<evidence type="ECO:0000259" key="6">
    <source>
        <dbReference type="PROSITE" id="PS50888"/>
    </source>
</evidence>
<keyword evidence="5" id="KW-0539">Nucleus</keyword>
<dbReference type="GO" id="GO:0003700">
    <property type="term" value="F:DNA-binding transcription factor activity"/>
    <property type="evidence" value="ECO:0007669"/>
    <property type="project" value="InterPro"/>
</dbReference>
<dbReference type="Proteomes" id="UP000467840">
    <property type="component" value="Chromosome 12"/>
</dbReference>
<sequence length="165" mass="18088">MGHVQLPSLVLDSQRGELVEATVRVGRGGVSAERSIVALRNHCEAERKRRARINAHLDTLRSMVPGANKMDKASLLSEVVSHLQELKRSAAEASEGLLMPTDIDEVRVEGQENGLDVGPYLIRVSLSCDYKPGLLSDLRQALDSLHLIVMKAEIATLEGRMKNVL</sequence>
<keyword evidence="8" id="KW-1185">Reference proteome</keyword>
<dbReference type="GO" id="GO:0005634">
    <property type="term" value="C:nucleus"/>
    <property type="evidence" value="ECO:0007669"/>
    <property type="project" value="UniProtKB-SubCell"/>
</dbReference>
<feature type="domain" description="BHLH" evidence="6">
    <location>
        <begin position="37"/>
        <end position="86"/>
    </location>
</feature>
<comment type="caution">
    <text evidence="7">The sequence shown here is derived from an EMBL/GenBank/DDBJ whole genome shotgun (WGS) entry which is preliminary data.</text>
</comment>
<dbReference type="AlphaFoldDB" id="A0A6A6K4P6"/>
<dbReference type="Gene3D" id="4.10.280.10">
    <property type="entry name" value="Helix-loop-helix DNA-binding domain"/>
    <property type="match status" value="1"/>
</dbReference>